<dbReference type="SUPFAM" id="SSF111126">
    <property type="entry name" value="Ligand-binding domain in the NO signalling and Golgi transport"/>
    <property type="match status" value="1"/>
</dbReference>
<dbReference type="GO" id="GO:1990071">
    <property type="term" value="C:TRAPPII protein complex"/>
    <property type="evidence" value="ECO:0007669"/>
    <property type="project" value="EnsemblFungi"/>
</dbReference>
<dbReference type="CDD" id="cd14944">
    <property type="entry name" value="TRAPPC6A_Trs33"/>
    <property type="match status" value="1"/>
</dbReference>
<feature type="region of interest" description="Disordered" evidence="2">
    <location>
        <begin position="39"/>
        <end position="59"/>
    </location>
</feature>
<dbReference type="Gene3D" id="3.30.1380.20">
    <property type="entry name" value="Trafficking protein particle complex subunit 3"/>
    <property type="match status" value="1"/>
</dbReference>
<evidence type="ECO:0000256" key="1">
    <source>
        <dbReference type="ARBA" id="ARBA00006218"/>
    </source>
</evidence>
<dbReference type="GO" id="GO:0005802">
    <property type="term" value="C:trans-Golgi network"/>
    <property type="evidence" value="ECO:0007669"/>
    <property type="project" value="EnsemblFungi"/>
</dbReference>
<sequence length="217" mass="24181">MTEDILDTQSYVNNSCLQLLLQELVPTSIRVSHRLHDSTSTTGASLANSTEPTQADTQLSSVRNDLPGTVNVLESSLLNNDEVTLRIETYGYSLGLKLAEVLLYKNTTSGTKLVDILDIMKFVCRDVWKCLYNKQMDNLRTNHRGTFVLVDNNYKLIQKLNSPKGIHDTLAKSRVYLWLPCGIIRGILSSFGIESNVTAEITSFPAVTFNIHTGINN</sequence>
<dbReference type="GO" id="GO:1990070">
    <property type="term" value="C:TRAPPI protein complex"/>
    <property type="evidence" value="ECO:0007669"/>
    <property type="project" value="EnsemblFungi"/>
</dbReference>
<protein>
    <submittedName>
        <fullName evidence="3">Transport protein particle 33 kDa subunit (TRAPP 33 kDa subunit)</fullName>
    </submittedName>
</protein>
<dbReference type="GO" id="GO:0000407">
    <property type="term" value="C:phagophore assembly site"/>
    <property type="evidence" value="ECO:0007669"/>
    <property type="project" value="EnsemblFungi"/>
</dbReference>
<dbReference type="eggNOG" id="KOG3316">
    <property type="taxonomic scope" value="Eukaryota"/>
</dbReference>
<organism evidence="3 4">
    <name type="scientific">Scheffersomyces stipitis (strain ATCC 58785 / CBS 6054 / NBRC 10063 / NRRL Y-11545)</name>
    <name type="common">Yeast</name>
    <name type="synonym">Pichia stipitis</name>
    <dbReference type="NCBI Taxonomy" id="322104"/>
    <lineage>
        <taxon>Eukaryota</taxon>
        <taxon>Fungi</taxon>
        <taxon>Dikarya</taxon>
        <taxon>Ascomycota</taxon>
        <taxon>Saccharomycotina</taxon>
        <taxon>Pichiomycetes</taxon>
        <taxon>Debaryomycetaceae</taxon>
        <taxon>Scheffersomyces</taxon>
    </lineage>
</organism>
<dbReference type="GeneID" id="4839617"/>
<dbReference type="PANTHER" id="PTHR12817:SF0">
    <property type="entry name" value="GEO08327P1"/>
    <property type="match status" value="1"/>
</dbReference>
<dbReference type="EMBL" id="CP000499">
    <property type="protein sequence ID" value="ABN66940.2"/>
    <property type="molecule type" value="Genomic_DNA"/>
</dbReference>
<dbReference type="OrthoDB" id="941624at2759"/>
<keyword evidence="4" id="KW-1185">Reference proteome</keyword>
<evidence type="ECO:0000256" key="2">
    <source>
        <dbReference type="SAM" id="MobiDB-lite"/>
    </source>
</evidence>
<dbReference type="GO" id="GO:0006888">
    <property type="term" value="P:endoplasmic reticulum to Golgi vesicle-mediated transport"/>
    <property type="evidence" value="ECO:0007669"/>
    <property type="project" value="EnsemblFungi"/>
</dbReference>
<dbReference type="InParanoid" id="A3LWB7"/>
<evidence type="ECO:0000313" key="4">
    <source>
        <dbReference type="Proteomes" id="UP000002258"/>
    </source>
</evidence>
<dbReference type="GO" id="GO:0005801">
    <property type="term" value="C:cis-Golgi network"/>
    <property type="evidence" value="ECO:0007669"/>
    <property type="project" value="EnsemblFungi"/>
</dbReference>
<dbReference type="GO" id="GO:0031503">
    <property type="term" value="P:protein-containing complex localization"/>
    <property type="evidence" value="ECO:0007669"/>
    <property type="project" value="EnsemblFungi"/>
</dbReference>
<dbReference type="GO" id="GO:0034497">
    <property type="term" value="P:protein localization to phagophore assembly site"/>
    <property type="evidence" value="ECO:0007669"/>
    <property type="project" value="EnsemblFungi"/>
</dbReference>
<dbReference type="PANTHER" id="PTHR12817">
    <property type="entry name" value="TRAFFICKING PROTEIN PARTICLE COMPLEX SUBUNIT 6B"/>
    <property type="match status" value="1"/>
</dbReference>
<dbReference type="GO" id="GO:0065003">
    <property type="term" value="P:protein-containing complex assembly"/>
    <property type="evidence" value="ECO:0007669"/>
    <property type="project" value="EnsemblFungi"/>
</dbReference>
<dbReference type="STRING" id="322104.A3LWB7"/>
<comment type="similarity">
    <text evidence="1">Belongs to the TRAPP small subunits family. BET3 subfamily.</text>
</comment>
<dbReference type="Proteomes" id="UP000002258">
    <property type="component" value="Chromosome 5"/>
</dbReference>
<dbReference type="RefSeq" id="XP_001384969.2">
    <property type="nucleotide sequence ID" value="XM_001384932.1"/>
</dbReference>
<dbReference type="InterPro" id="IPR024096">
    <property type="entry name" value="NO_sig/Golgi_transp_ligand-bd"/>
</dbReference>
<evidence type="ECO:0000313" key="3">
    <source>
        <dbReference type="EMBL" id="ABN66940.2"/>
    </source>
</evidence>
<proteinExistence type="inferred from homology"/>
<gene>
    <name evidence="3" type="primary">TRS33</name>
    <name evidence="3" type="ORF">PICST_72684</name>
</gene>
<dbReference type="InterPro" id="IPR037992">
    <property type="entry name" value="TRAPPC6/Trs33"/>
</dbReference>
<dbReference type="Pfam" id="PF04051">
    <property type="entry name" value="TRAPP"/>
    <property type="match status" value="1"/>
</dbReference>
<reference evidence="3 4" key="1">
    <citation type="journal article" date="2007" name="Nat. Biotechnol.">
        <title>Genome sequence of the lignocellulose-bioconverting and xylose-fermenting yeast Pichia stipitis.</title>
        <authorList>
            <person name="Jeffries T.W."/>
            <person name="Grigoriev I.V."/>
            <person name="Grimwood J."/>
            <person name="Laplaza J.M."/>
            <person name="Aerts A."/>
            <person name="Salamov A."/>
            <person name="Schmutz J."/>
            <person name="Lindquist E."/>
            <person name="Dehal P."/>
            <person name="Shapiro H."/>
            <person name="Jin Y.S."/>
            <person name="Passoth V."/>
            <person name="Richardson P.M."/>
        </authorList>
    </citation>
    <scope>NUCLEOTIDE SEQUENCE [LARGE SCALE GENOMIC DNA]</scope>
    <source>
        <strain evidence="4">ATCC 58785 / CBS 6054 / NBRC 10063 / NRRL Y-11545</strain>
    </source>
</reference>
<dbReference type="GO" id="GO:1990072">
    <property type="term" value="C:TRAPPIII protein complex"/>
    <property type="evidence" value="ECO:0007669"/>
    <property type="project" value="EnsemblFungi"/>
</dbReference>
<name>A3LWB7_PICST</name>
<dbReference type="GO" id="GO:0016239">
    <property type="term" value="P:positive regulation of macroautophagy"/>
    <property type="evidence" value="ECO:0007669"/>
    <property type="project" value="EnsemblFungi"/>
</dbReference>
<dbReference type="InterPro" id="IPR007194">
    <property type="entry name" value="TRAPP_component"/>
</dbReference>
<dbReference type="AlphaFoldDB" id="A3LWB7"/>
<dbReference type="KEGG" id="pic:PICST_72684"/>
<dbReference type="HOGENOM" id="CLU_076409_0_1_1"/>
<dbReference type="OMA" id="PYLEIPC"/>
<dbReference type="FunCoup" id="A3LWB7">
    <property type="interactions" value="71"/>
</dbReference>
<accession>A3LWB7</accession>